<sequence>MSEHLSGDVPIAATGPSSKIIRVVDHGVVVRRHELTDQEWELLAADTPGRDGAAPRGGPAGRQRDGLQDRTGISWRDLPERYGPWKTVYTRFRCYALDGVFTRALQQIQAHADAAGDIDWLVQIDSTIVRAHQHAAATGRNGGDIGRTNRTITPSADPEAG</sequence>
<reference evidence="3 4" key="1">
    <citation type="submission" date="2023-02" db="EMBL/GenBank/DDBJ databases">
        <title>Streptomyces sp. SCA4-21 with antifungal activity against Fusarium oxysporum f. sp. cubense, Streptomyces sp. SCA2-17 with antifungal activity against Fusarium oxysporum f. sp. cubense.</title>
        <authorList>
            <person name="Qi D."/>
        </authorList>
    </citation>
    <scope>NUCLEOTIDE SEQUENCE [LARGE SCALE GENOMIC DNA]</scope>
    <source>
        <strain evidence="3 4">SCA4-21</strain>
    </source>
</reference>
<proteinExistence type="predicted"/>
<dbReference type="InterPro" id="IPR025161">
    <property type="entry name" value="IS402-like_dom"/>
</dbReference>
<evidence type="ECO:0000256" key="1">
    <source>
        <dbReference type="SAM" id="MobiDB-lite"/>
    </source>
</evidence>
<dbReference type="Pfam" id="PF13340">
    <property type="entry name" value="DUF4096"/>
    <property type="match status" value="1"/>
</dbReference>
<dbReference type="PANTHER" id="PTHR46637">
    <property type="entry name" value="TIS1421-TRANSPOSASE PROTEIN A"/>
    <property type="match status" value="1"/>
</dbReference>
<dbReference type="RefSeq" id="WP_311034885.1">
    <property type="nucleotide sequence ID" value="NZ_CP117522.1"/>
</dbReference>
<name>A0ABY9USL0_9ACTN</name>
<feature type="region of interest" description="Disordered" evidence="1">
    <location>
        <begin position="47"/>
        <end position="67"/>
    </location>
</feature>
<dbReference type="PANTHER" id="PTHR46637:SF1">
    <property type="entry name" value="BLL5188 PROTEIN"/>
    <property type="match status" value="1"/>
</dbReference>
<feature type="region of interest" description="Disordered" evidence="1">
    <location>
        <begin position="135"/>
        <end position="161"/>
    </location>
</feature>
<protein>
    <submittedName>
        <fullName evidence="3">Transposase</fullName>
    </submittedName>
</protein>
<organism evidence="3 4">
    <name type="scientific">Streptomyces luomodiensis</name>
    <dbReference type="NCBI Taxonomy" id="3026192"/>
    <lineage>
        <taxon>Bacteria</taxon>
        <taxon>Bacillati</taxon>
        <taxon>Actinomycetota</taxon>
        <taxon>Actinomycetes</taxon>
        <taxon>Kitasatosporales</taxon>
        <taxon>Streptomycetaceae</taxon>
        <taxon>Streptomyces</taxon>
    </lineage>
</organism>
<accession>A0ABY9USL0</accession>
<evidence type="ECO:0000313" key="3">
    <source>
        <dbReference type="EMBL" id="WNE95547.1"/>
    </source>
</evidence>
<gene>
    <name evidence="3" type="ORF">PS467_09430</name>
</gene>
<dbReference type="EMBL" id="CP117522">
    <property type="protein sequence ID" value="WNE95547.1"/>
    <property type="molecule type" value="Genomic_DNA"/>
</dbReference>
<keyword evidence="4" id="KW-1185">Reference proteome</keyword>
<dbReference type="InterPro" id="IPR052909">
    <property type="entry name" value="Transposase_6_like"/>
</dbReference>
<evidence type="ECO:0000259" key="2">
    <source>
        <dbReference type="Pfam" id="PF13340"/>
    </source>
</evidence>
<dbReference type="Proteomes" id="UP001305606">
    <property type="component" value="Chromosome"/>
</dbReference>
<evidence type="ECO:0000313" key="4">
    <source>
        <dbReference type="Proteomes" id="UP001305606"/>
    </source>
</evidence>
<feature type="domain" description="Insertion element IS402-like" evidence="2">
    <location>
        <begin position="35"/>
        <end position="103"/>
    </location>
</feature>